<keyword evidence="2" id="KW-0378">Hydrolase</keyword>
<proteinExistence type="predicted"/>
<dbReference type="InterPro" id="IPR000086">
    <property type="entry name" value="NUDIX_hydrolase_dom"/>
</dbReference>
<evidence type="ECO:0000259" key="3">
    <source>
        <dbReference type="PROSITE" id="PS51462"/>
    </source>
</evidence>
<dbReference type="Pfam" id="PF00293">
    <property type="entry name" value="NUDIX"/>
    <property type="match status" value="1"/>
</dbReference>
<sequence length="136" mass="15651">MPRDSYVMNRIRAAAVIIKDGKVLLMHRIKDGREYFVFPGGKTEDTETPEEAMVREVHEEVTLEVLSIDEEIVKRTNDEGNTEIYYLVTSFSGNVALGGEEKEIMNESNQYYPEWWDISEARSLSNLYPAEILSKL</sequence>
<dbReference type="PANTHER" id="PTHR43046:SF14">
    <property type="entry name" value="MUTT_NUDIX FAMILY PROTEIN"/>
    <property type="match status" value="1"/>
</dbReference>
<dbReference type="GO" id="GO:0016787">
    <property type="term" value="F:hydrolase activity"/>
    <property type="evidence" value="ECO:0007669"/>
    <property type="project" value="UniProtKB-KW"/>
</dbReference>
<dbReference type="InterPro" id="IPR015797">
    <property type="entry name" value="NUDIX_hydrolase-like_dom_sf"/>
</dbReference>
<evidence type="ECO:0000313" key="5">
    <source>
        <dbReference type="Proteomes" id="UP000699691"/>
    </source>
</evidence>
<dbReference type="AlphaFoldDB" id="A0A955LWD9"/>
<dbReference type="Gene3D" id="3.90.79.10">
    <property type="entry name" value="Nucleoside Triphosphate Pyrophosphohydrolase"/>
    <property type="match status" value="1"/>
</dbReference>
<dbReference type="PROSITE" id="PS00893">
    <property type="entry name" value="NUDIX_BOX"/>
    <property type="match status" value="1"/>
</dbReference>
<dbReference type="EMBL" id="JAGQKY010000133">
    <property type="protein sequence ID" value="MCA9397760.1"/>
    <property type="molecule type" value="Genomic_DNA"/>
</dbReference>
<accession>A0A955LWD9</accession>
<dbReference type="PROSITE" id="PS51462">
    <property type="entry name" value="NUDIX"/>
    <property type="match status" value="1"/>
</dbReference>
<protein>
    <submittedName>
        <fullName evidence="4">NUDIX domain-containing protein</fullName>
    </submittedName>
</protein>
<organism evidence="4 5">
    <name type="scientific">candidate division WWE3 bacterium</name>
    <dbReference type="NCBI Taxonomy" id="2053526"/>
    <lineage>
        <taxon>Bacteria</taxon>
        <taxon>Katanobacteria</taxon>
    </lineage>
</organism>
<gene>
    <name evidence="4" type="ORF">KC573_02935</name>
</gene>
<dbReference type="InterPro" id="IPR020084">
    <property type="entry name" value="NUDIX_hydrolase_CS"/>
</dbReference>
<dbReference type="SUPFAM" id="SSF55811">
    <property type="entry name" value="Nudix"/>
    <property type="match status" value="1"/>
</dbReference>
<feature type="non-terminal residue" evidence="4">
    <location>
        <position position="136"/>
    </location>
</feature>
<comment type="cofactor">
    <cofactor evidence="1">
        <name>Mg(2+)</name>
        <dbReference type="ChEBI" id="CHEBI:18420"/>
    </cofactor>
</comment>
<evidence type="ECO:0000256" key="1">
    <source>
        <dbReference type="ARBA" id="ARBA00001946"/>
    </source>
</evidence>
<dbReference type="PANTHER" id="PTHR43046">
    <property type="entry name" value="GDP-MANNOSE MANNOSYL HYDROLASE"/>
    <property type="match status" value="1"/>
</dbReference>
<dbReference type="Proteomes" id="UP000699691">
    <property type="component" value="Unassembled WGS sequence"/>
</dbReference>
<feature type="domain" description="Nudix hydrolase" evidence="3">
    <location>
        <begin position="8"/>
        <end position="136"/>
    </location>
</feature>
<comment type="caution">
    <text evidence="4">The sequence shown here is derived from an EMBL/GenBank/DDBJ whole genome shotgun (WGS) entry which is preliminary data.</text>
</comment>
<reference evidence="4" key="1">
    <citation type="submission" date="2020-04" db="EMBL/GenBank/DDBJ databases">
        <authorList>
            <person name="Zhang T."/>
        </authorList>
    </citation>
    <scope>NUCLEOTIDE SEQUENCE</scope>
    <source>
        <strain evidence="4">HKST-UBA02</strain>
    </source>
</reference>
<reference evidence="4" key="2">
    <citation type="journal article" date="2021" name="Microbiome">
        <title>Successional dynamics and alternative stable states in a saline activated sludge microbial community over 9 years.</title>
        <authorList>
            <person name="Wang Y."/>
            <person name="Ye J."/>
            <person name="Ju F."/>
            <person name="Liu L."/>
            <person name="Boyd J.A."/>
            <person name="Deng Y."/>
            <person name="Parks D.H."/>
            <person name="Jiang X."/>
            <person name="Yin X."/>
            <person name="Woodcroft B.J."/>
            <person name="Tyson G.W."/>
            <person name="Hugenholtz P."/>
            <person name="Polz M.F."/>
            <person name="Zhang T."/>
        </authorList>
    </citation>
    <scope>NUCLEOTIDE SEQUENCE</scope>
    <source>
        <strain evidence="4">HKST-UBA02</strain>
    </source>
</reference>
<evidence type="ECO:0000313" key="4">
    <source>
        <dbReference type="EMBL" id="MCA9397760.1"/>
    </source>
</evidence>
<name>A0A955LWD9_UNCKA</name>
<evidence type="ECO:0000256" key="2">
    <source>
        <dbReference type="ARBA" id="ARBA00022801"/>
    </source>
</evidence>